<comment type="catalytic activity">
    <reaction evidence="6 8">
        <text>(6S)-5,6,7,8-tetrahydrofolate + formate + ATP = (6R)-10-formyltetrahydrofolate + ADP + phosphate</text>
        <dbReference type="Rhea" id="RHEA:20221"/>
        <dbReference type="ChEBI" id="CHEBI:15740"/>
        <dbReference type="ChEBI" id="CHEBI:30616"/>
        <dbReference type="ChEBI" id="CHEBI:43474"/>
        <dbReference type="ChEBI" id="CHEBI:57453"/>
        <dbReference type="ChEBI" id="CHEBI:195366"/>
        <dbReference type="ChEBI" id="CHEBI:456216"/>
        <dbReference type="EC" id="6.3.4.3"/>
    </reaction>
</comment>
<dbReference type="FunFam" id="3.10.410.10:FF:000001">
    <property type="entry name" value="Putative formate--tetrahydrofolate ligase"/>
    <property type="match status" value="1"/>
</dbReference>
<keyword evidence="10" id="KW-1185">Reference proteome</keyword>
<dbReference type="Gene3D" id="3.40.50.300">
    <property type="entry name" value="P-loop containing nucleotide triphosphate hydrolases"/>
    <property type="match status" value="1"/>
</dbReference>
<dbReference type="EC" id="6.3.4.3" evidence="8"/>
<dbReference type="NCBIfam" id="NF010030">
    <property type="entry name" value="PRK13505.1"/>
    <property type="match status" value="1"/>
</dbReference>
<dbReference type="PATRIC" id="fig|1616.3.peg.676"/>
<comment type="similarity">
    <text evidence="7 8">Belongs to the formate--tetrahydrofolate ligase family.</text>
</comment>
<evidence type="ECO:0000256" key="4">
    <source>
        <dbReference type="ARBA" id="ARBA00022741"/>
    </source>
</evidence>
<comment type="pathway">
    <text evidence="1 8">One-carbon metabolism; tetrahydrofolate interconversion.</text>
</comment>
<dbReference type="PROSITE" id="PS00722">
    <property type="entry name" value="FTHFS_2"/>
    <property type="match status" value="1"/>
</dbReference>
<feature type="binding site" evidence="8">
    <location>
        <begin position="77"/>
        <end position="84"/>
    </location>
    <ligand>
        <name>ATP</name>
        <dbReference type="ChEBI" id="CHEBI:30616"/>
    </ligand>
</feature>
<sequence length="567" mass="61199">MFKDKSLLLSGRKWGIVMLSDVEIAQNAEIWPIDRVAERAGLTPDEFEPYGRDKAKITLQKKRARGKLVLVTAISPTPAGEGKSTVTVGLADAMNQAGVKTMVALREPSMGPVMGLKGGATGGGMAQVIPMADINLHFTGDFHALTSAHNTLAALIDNSLQQGNPLQLNPRRIVWKRVLDVNDRALRHINIGLGGMTSGIPRESGFDITVASELMAILTLSQDLMDLRTRIERIVIGYTYDNEPVTVAQLGVAGALTVMLKDAIKPNLVQTLEHTPALIHGGPFANIAQGTNSVLATDTALQLADFTITEAGFGADLGGEKFMDIKIPILGQAPDVVVLVATVRALKYNGGQSRENLQNPDLKALQAGLKNLARHLQAMQRYGKPVLVAINRFVTDTDEEVALIQQFAAQHGSQAYETNVWSQGGQGALKLAQAVQEAADNEQNFQPLYQADDAFETKLQKIVTEIYGGRGYELAPKAQQQLVTFKAHGWDKMPVVMAKTQYSFSDDAKQLGAPEDFIIHIRELELKNGAGFIVALTGNVLTMPGLPEVPAANRIDIDAHGRITGLD</sequence>
<reference evidence="9 10" key="1">
    <citation type="journal article" date="2015" name="Genome Announc.">
        <title>Expanding the biotechnology potential of lactobacilli through comparative genomics of 213 strains and associated genera.</title>
        <authorList>
            <person name="Sun Z."/>
            <person name="Harris H.M."/>
            <person name="McCann A."/>
            <person name="Guo C."/>
            <person name="Argimon S."/>
            <person name="Zhang W."/>
            <person name="Yang X."/>
            <person name="Jeffery I.B."/>
            <person name="Cooney J.C."/>
            <person name="Kagawa T.F."/>
            <person name="Liu W."/>
            <person name="Song Y."/>
            <person name="Salvetti E."/>
            <person name="Wrobel A."/>
            <person name="Rasinkangas P."/>
            <person name="Parkhill J."/>
            <person name="Rea M.C."/>
            <person name="O'Sullivan O."/>
            <person name="Ritari J."/>
            <person name="Douillard F.P."/>
            <person name="Paul Ross R."/>
            <person name="Yang R."/>
            <person name="Briner A.E."/>
            <person name="Felis G.E."/>
            <person name="de Vos W.M."/>
            <person name="Barrangou R."/>
            <person name="Klaenhammer T.R."/>
            <person name="Caufield P.W."/>
            <person name="Cui Y."/>
            <person name="Zhang H."/>
            <person name="O'Toole P.W."/>
        </authorList>
    </citation>
    <scope>NUCLEOTIDE SEQUENCE [LARGE SCALE GENOMIC DNA]</scope>
    <source>
        <strain evidence="9 10">DSM 20593</strain>
    </source>
</reference>
<evidence type="ECO:0000256" key="1">
    <source>
        <dbReference type="ARBA" id="ARBA00004777"/>
    </source>
</evidence>
<dbReference type="UniPathway" id="UPA00193"/>
<evidence type="ECO:0000313" key="9">
    <source>
        <dbReference type="EMBL" id="KRN75489.1"/>
    </source>
</evidence>
<dbReference type="InterPro" id="IPR000559">
    <property type="entry name" value="Formate_THF_ligase"/>
</dbReference>
<dbReference type="GO" id="GO:0035999">
    <property type="term" value="P:tetrahydrofolate interconversion"/>
    <property type="evidence" value="ECO:0007669"/>
    <property type="project" value="UniProtKB-UniRule"/>
</dbReference>
<dbReference type="HAMAP" id="MF_01543">
    <property type="entry name" value="FTHFS"/>
    <property type="match status" value="1"/>
</dbReference>
<dbReference type="FunFam" id="3.30.1510.10:FF:000001">
    <property type="entry name" value="Formate--tetrahydrofolate ligase"/>
    <property type="match status" value="1"/>
</dbReference>
<dbReference type="AlphaFoldDB" id="A0A0R2JDW0"/>
<evidence type="ECO:0000256" key="2">
    <source>
        <dbReference type="ARBA" id="ARBA00022563"/>
    </source>
</evidence>
<dbReference type="Pfam" id="PF01268">
    <property type="entry name" value="FTHFS"/>
    <property type="match status" value="1"/>
</dbReference>
<dbReference type="EMBL" id="JQBP01000002">
    <property type="protein sequence ID" value="KRN75489.1"/>
    <property type="molecule type" value="Genomic_DNA"/>
</dbReference>
<dbReference type="GO" id="GO:0005524">
    <property type="term" value="F:ATP binding"/>
    <property type="evidence" value="ECO:0007669"/>
    <property type="project" value="UniProtKB-UniRule"/>
</dbReference>
<evidence type="ECO:0000256" key="3">
    <source>
        <dbReference type="ARBA" id="ARBA00022598"/>
    </source>
</evidence>
<evidence type="ECO:0000256" key="6">
    <source>
        <dbReference type="ARBA" id="ARBA00049033"/>
    </source>
</evidence>
<organism evidence="9 10">
    <name type="scientific">Weissella kandleri</name>
    <dbReference type="NCBI Taxonomy" id="1616"/>
    <lineage>
        <taxon>Bacteria</taxon>
        <taxon>Bacillati</taxon>
        <taxon>Bacillota</taxon>
        <taxon>Bacilli</taxon>
        <taxon>Lactobacillales</taxon>
        <taxon>Lactobacillaceae</taxon>
        <taxon>Weissella</taxon>
    </lineage>
</organism>
<evidence type="ECO:0000256" key="5">
    <source>
        <dbReference type="ARBA" id="ARBA00022840"/>
    </source>
</evidence>
<dbReference type="Gene3D" id="3.30.1510.10">
    <property type="entry name" value="Domain 2, N(10)-formyltetrahydrofolate synthetase"/>
    <property type="match status" value="1"/>
</dbReference>
<evidence type="ECO:0000256" key="8">
    <source>
        <dbReference type="HAMAP-Rule" id="MF_01543"/>
    </source>
</evidence>
<dbReference type="CDD" id="cd00477">
    <property type="entry name" value="FTHFS"/>
    <property type="match status" value="1"/>
</dbReference>
<dbReference type="Gene3D" id="3.10.410.10">
    <property type="entry name" value="Formyltetrahydrofolate synthetase, domain 3"/>
    <property type="match status" value="1"/>
</dbReference>
<gene>
    <name evidence="8" type="primary">fhs</name>
    <name evidence="9" type="ORF">IV73_GL000658</name>
</gene>
<name>A0A0R2JDW0_9LACO</name>
<keyword evidence="3 8" id="KW-0436">Ligase</keyword>
<evidence type="ECO:0000256" key="7">
    <source>
        <dbReference type="ARBA" id="ARBA00061363"/>
    </source>
</evidence>
<dbReference type="InterPro" id="IPR027417">
    <property type="entry name" value="P-loop_NTPase"/>
</dbReference>
<dbReference type="STRING" id="1616.IV73_GL000658"/>
<accession>A0A0R2JDW0</accession>
<protein>
    <recommendedName>
        <fullName evidence="8">Formate--tetrahydrofolate ligase</fullName>
        <ecNumber evidence="8">6.3.4.3</ecNumber>
    </recommendedName>
    <alternativeName>
        <fullName evidence="8">Formyltetrahydrofolate synthetase</fullName>
        <shortName evidence="8">FHS</shortName>
        <shortName evidence="8">FTHFS</shortName>
    </alternativeName>
</protein>
<comment type="caution">
    <text evidence="9">The sequence shown here is derived from an EMBL/GenBank/DDBJ whole genome shotgun (WGS) entry which is preliminary data.</text>
</comment>
<keyword evidence="2 8" id="KW-0554">One-carbon metabolism</keyword>
<dbReference type="GO" id="GO:0004329">
    <property type="term" value="F:formate-tetrahydrofolate ligase activity"/>
    <property type="evidence" value="ECO:0007669"/>
    <property type="project" value="UniProtKB-UniRule"/>
</dbReference>
<dbReference type="InterPro" id="IPR020628">
    <property type="entry name" value="Formate_THF_ligase_CS"/>
</dbReference>
<proteinExistence type="inferred from homology"/>
<dbReference type="Proteomes" id="UP000051655">
    <property type="component" value="Unassembled WGS sequence"/>
</dbReference>
<keyword evidence="4 8" id="KW-0547">Nucleotide-binding</keyword>
<evidence type="ECO:0000313" key="10">
    <source>
        <dbReference type="Proteomes" id="UP000051655"/>
    </source>
</evidence>
<keyword evidence="5 8" id="KW-0067">ATP-binding</keyword>
<dbReference type="SUPFAM" id="SSF52540">
    <property type="entry name" value="P-loop containing nucleoside triphosphate hydrolases"/>
    <property type="match status" value="1"/>
</dbReference>